<dbReference type="PANTHER" id="PTHR44013">
    <property type="entry name" value="ZINC-TYPE ALCOHOL DEHYDROGENASE-LIKE PROTEIN C16A3.02C"/>
    <property type="match status" value="1"/>
</dbReference>
<gene>
    <name evidence="2" type="ORF">SAMN04244553_2669</name>
</gene>
<dbReference type="Proteomes" id="UP000219565">
    <property type="component" value="Unassembled WGS sequence"/>
</dbReference>
<dbReference type="AlphaFoldDB" id="A0A285LCH3"/>
<dbReference type="Gene3D" id="3.90.180.10">
    <property type="entry name" value="Medium-chain alcohol dehydrogenases, catalytic domain"/>
    <property type="match status" value="1"/>
</dbReference>
<dbReference type="Pfam" id="PF08240">
    <property type="entry name" value="ADH_N"/>
    <property type="match status" value="1"/>
</dbReference>
<dbReference type="InterPro" id="IPR020843">
    <property type="entry name" value="ER"/>
</dbReference>
<proteinExistence type="predicted"/>
<dbReference type="GO" id="GO:0008270">
    <property type="term" value="F:zinc ion binding"/>
    <property type="evidence" value="ECO:0007669"/>
    <property type="project" value="InterPro"/>
</dbReference>
<evidence type="ECO:0000313" key="2">
    <source>
        <dbReference type="EMBL" id="SNY81091.1"/>
    </source>
</evidence>
<dbReference type="InterPro" id="IPR036291">
    <property type="entry name" value="NAD(P)-bd_dom_sf"/>
</dbReference>
<dbReference type="InterPro" id="IPR011032">
    <property type="entry name" value="GroES-like_sf"/>
</dbReference>
<keyword evidence="3" id="KW-1185">Reference proteome</keyword>
<dbReference type="Gene3D" id="3.40.50.720">
    <property type="entry name" value="NAD(P)-binding Rossmann-like Domain"/>
    <property type="match status" value="1"/>
</dbReference>
<name>A0A285LCH3_9NOCA</name>
<dbReference type="GO" id="GO:0016491">
    <property type="term" value="F:oxidoreductase activity"/>
    <property type="evidence" value="ECO:0007669"/>
    <property type="project" value="InterPro"/>
</dbReference>
<feature type="domain" description="Enoyl reductase (ER)" evidence="1">
    <location>
        <begin position="28"/>
        <end position="340"/>
    </location>
</feature>
<sequence>MSESSSPRATMSKPERHVMTAVVAPRYGSSDVLRVEEVPRPAPAAHEVLVRVRAAAVASGDVHLLTGRPYLIRLMGFGVRKPKDPVIGHDLAGEVVAVGSAVTSFRSGDLVYGATGFGAFAEYACVDEATLAPKPAGLGFEQAAALPDSGMTALQGLRDVGGLRAGQSVLINGASGGVGSFAVQIAKAMGARVTAVCSTRHVEFVRELGADRVIDYTRADFVEDGERYDVLLDLAGNRRLSDYRKVLAPEGVFVSSAGAPGGDWFGPMLWIGKVVVANLFVRQTLRPLLMKPRRADLDYLSELVENGKLRPAIERSYPLREAPAAIAHVAEGHAQGKTVLIVGQANASEPA</sequence>
<dbReference type="SMART" id="SM00829">
    <property type="entry name" value="PKS_ER"/>
    <property type="match status" value="1"/>
</dbReference>
<accession>A0A285LCH3</accession>
<dbReference type="STRING" id="1379680.GCA_001612615_02581"/>
<dbReference type="PROSITE" id="PS01162">
    <property type="entry name" value="QOR_ZETA_CRYSTAL"/>
    <property type="match status" value="1"/>
</dbReference>
<dbReference type="CDD" id="cd08267">
    <property type="entry name" value="MDR1"/>
    <property type="match status" value="1"/>
</dbReference>
<dbReference type="InterPro" id="IPR052733">
    <property type="entry name" value="Chloroplast_QOR"/>
</dbReference>
<dbReference type="InterPro" id="IPR002364">
    <property type="entry name" value="Quin_OxRdtase/zeta-crystal_CS"/>
</dbReference>
<evidence type="ECO:0000313" key="3">
    <source>
        <dbReference type="Proteomes" id="UP000219565"/>
    </source>
</evidence>
<dbReference type="SUPFAM" id="SSF50129">
    <property type="entry name" value="GroES-like"/>
    <property type="match status" value="1"/>
</dbReference>
<evidence type="ECO:0000259" key="1">
    <source>
        <dbReference type="SMART" id="SM00829"/>
    </source>
</evidence>
<organism evidence="2 3">
    <name type="scientific">Nocardia amikacinitolerans</name>
    <dbReference type="NCBI Taxonomy" id="756689"/>
    <lineage>
        <taxon>Bacteria</taxon>
        <taxon>Bacillati</taxon>
        <taxon>Actinomycetota</taxon>
        <taxon>Actinomycetes</taxon>
        <taxon>Mycobacteriales</taxon>
        <taxon>Nocardiaceae</taxon>
        <taxon>Nocardia</taxon>
    </lineage>
</organism>
<reference evidence="2 3" key="1">
    <citation type="submission" date="2017-09" db="EMBL/GenBank/DDBJ databases">
        <authorList>
            <person name="Ehlers B."/>
            <person name="Leendertz F.H."/>
        </authorList>
    </citation>
    <scope>NUCLEOTIDE SEQUENCE [LARGE SCALE GENOMIC DNA]</scope>
    <source>
        <strain evidence="2 3">DSM 45537</strain>
    </source>
</reference>
<dbReference type="EMBL" id="OBEG01000002">
    <property type="protein sequence ID" value="SNY81091.1"/>
    <property type="molecule type" value="Genomic_DNA"/>
</dbReference>
<dbReference type="SUPFAM" id="SSF51735">
    <property type="entry name" value="NAD(P)-binding Rossmann-fold domains"/>
    <property type="match status" value="1"/>
</dbReference>
<dbReference type="PANTHER" id="PTHR44013:SF1">
    <property type="entry name" value="ZINC-TYPE ALCOHOL DEHYDROGENASE-LIKE PROTEIN C16A3.02C"/>
    <property type="match status" value="1"/>
</dbReference>
<dbReference type="Pfam" id="PF13602">
    <property type="entry name" value="ADH_zinc_N_2"/>
    <property type="match status" value="1"/>
</dbReference>
<dbReference type="InterPro" id="IPR013154">
    <property type="entry name" value="ADH-like_N"/>
</dbReference>
<protein>
    <submittedName>
        <fullName evidence="2">NADPH:quinone reductase</fullName>
    </submittedName>
</protein>